<dbReference type="Gene3D" id="3.90.10.10">
    <property type="entry name" value="Cytochrome C3"/>
    <property type="match status" value="1"/>
</dbReference>
<dbReference type="EMBL" id="WODC01000001">
    <property type="protein sequence ID" value="MUM76388.1"/>
    <property type="molecule type" value="Genomic_DNA"/>
</dbReference>
<dbReference type="SUPFAM" id="SSF48695">
    <property type="entry name" value="Multiheme cytochromes"/>
    <property type="match status" value="1"/>
</dbReference>
<keyword evidence="9" id="KW-1185">Reference proteome</keyword>
<evidence type="ECO:0000256" key="2">
    <source>
        <dbReference type="ARBA" id="ARBA00022617"/>
    </source>
</evidence>
<dbReference type="RefSeq" id="WP_155931963.1">
    <property type="nucleotide sequence ID" value="NZ_WODC01000001.1"/>
</dbReference>
<protein>
    <submittedName>
        <fullName evidence="8">Cytochrome C</fullName>
    </submittedName>
</protein>
<reference evidence="8 9" key="1">
    <citation type="submission" date="2019-11" db="EMBL/GenBank/DDBJ databases">
        <title>Pseudodesulfovibrio alkaliphilus, sp. nov., an alkaliphilic sulfate-reducing bacteria from mud volcano of Taman peninsula, Russia.</title>
        <authorList>
            <person name="Frolova A."/>
            <person name="Merkel A.Y."/>
            <person name="Slobodkin A.I."/>
        </authorList>
    </citation>
    <scope>NUCLEOTIDE SEQUENCE [LARGE SCALE GENOMIC DNA]</scope>
    <source>
        <strain evidence="8 9">F-1</strain>
    </source>
</reference>
<dbReference type="GO" id="GO:0020037">
    <property type="term" value="F:heme binding"/>
    <property type="evidence" value="ECO:0007669"/>
    <property type="project" value="InterPro"/>
</dbReference>
<dbReference type="InterPro" id="IPR054899">
    <property type="entry name" value="c3_cytochr_TmcA"/>
</dbReference>
<dbReference type="InterPro" id="IPR036280">
    <property type="entry name" value="Multihaem_cyt_sf"/>
</dbReference>
<dbReference type="InterPro" id="IPR020942">
    <property type="entry name" value="Cyt_c_III_dom"/>
</dbReference>
<feature type="binding site" description="axial binding residue" evidence="6">
    <location>
        <position position="130"/>
    </location>
    <ligand>
        <name>heme c</name>
        <dbReference type="ChEBI" id="CHEBI:61717"/>
        <label>1</label>
    </ligand>
    <ligandPart>
        <name>Fe</name>
        <dbReference type="ChEBI" id="CHEBI:18248"/>
    </ligandPart>
</feature>
<evidence type="ECO:0000256" key="6">
    <source>
        <dbReference type="PIRSR" id="PIRSR602322-1"/>
    </source>
</evidence>
<evidence type="ECO:0000313" key="9">
    <source>
        <dbReference type="Proteomes" id="UP000461162"/>
    </source>
</evidence>
<accession>A0A7K1KJZ1</accession>
<comment type="cofactor">
    <cofactor evidence="6">
        <name>heme c</name>
        <dbReference type="ChEBI" id="CHEBI:61717"/>
    </cofactor>
    <text evidence="6">Binds 4 heme c groups covalently per monomer.</text>
</comment>
<evidence type="ECO:0000256" key="5">
    <source>
        <dbReference type="ARBA" id="ARBA00023004"/>
    </source>
</evidence>
<feature type="binding site" description="axial binding residue" evidence="6">
    <location>
        <position position="57"/>
    </location>
    <ligand>
        <name>heme c</name>
        <dbReference type="ChEBI" id="CHEBI:61717"/>
        <label>1</label>
    </ligand>
    <ligandPart>
        <name>Fe</name>
        <dbReference type="ChEBI" id="CHEBI:18248"/>
    </ligandPart>
</feature>
<comment type="caution">
    <text evidence="8">The sequence shown here is derived from an EMBL/GenBank/DDBJ whole genome shotgun (WGS) entry which is preliminary data.</text>
</comment>
<name>A0A7K1KJZ1_9BACT</name>
<feature type="binding site" description="axial binding residue" evidence="6">
    <location>
        <position position="70"/>
    </location>
    <ligand>
        <name>heme c</name>
        <dbReference type="ChEBI" id="CHEBI:61717"/>
        <label>1</label>
    </ligand>
    <ligandPart>
        <name>Fe</name>
        <dbReference type="ChEBI" id="CHEBI:18248"/>
    </ligandPart>
</feature>
<dbReference type="AlphaFoldDB" id="A0A7K1KJZ1"/>
<dbReference type="GO" id="GO:0046872">
    <property type="term" value="F:metal ion binding"/>
    <property type="evidence" value="ECO:0007669"/>
    <property type="project" value="UniProtKB-KW"/>
</dbReference>
<keyword evidence="3 6" id="KW-0479">Metal-binding</keyword>
<feature type="binding site" description="covalent" evidence="6">
    <location>
        <position position="117"/>
    </location>
    <ligand>
        <name>heme c</name>
        <dbReference type="ChEBI" id="CHEBI:61717"/>
        <label>3</label>
    </ligand>
</feature>
<gene>
    <name evidence="8" type="ORF">GKC30_01930</name>
</gene>
<dbReference type="CDD" id="cd08168">
    <property type="entry name" value="Cytochrom_C3"/>
    <property type="match status" value="1"/>
</dbReference>
<feature type="binding site" description="axial binding residue" evidence="6">
    <location>
        <position position="131"/>
    </location>
    <ligand>
        <name>heme c</name>
        <dbReference type="ChEBI" id="CHEBI:61717"/>
        <label>1</label>
    </ligand>
    <ligandPart>
        <name>Fe</name>
        <dbReference type="ChEBI" id="CHEBI:18248"/>
    </ligandPart>
</feature>
<dbReference type="Proteomes" id="UP000461162">
    <property type="component" value="Unassembled WGS sequence"/>
</dbReference>
<feature type="binding site" description="axial binding residue" evidence="6">
    <location>
        <position position="71"/>
    </location>
    <ligand>
        <name>heme c</name>
        <dbReference type="ChEBI" id="CHEBI:61717"/>
        <label>1</label>
    </ligand>
    <ligandPart>
        <name>Fe</name>
        <dbReference type="ChEBI" id="CHEBI:18248"/>
    </ligandPart>
</feature>
<keyword evidence="5 6" id="KW-0408">Iron</keyword>
<dbReference type="Pfam" id="PF02085">
    <property type="entry name" value="Cytochrom_CIII"/>
    <property type="match status" value="1"/>
</dbReference>
<keyword evidence="4" id="KW-0249">Electron transport</keyword>
<feature type="binding site" description="axial binding residue" evidence="6">
    <location>
        <position position="127"/>
    </location>
    <ligand>
        <name>heme c</name>
        <dbReference type="ChEBI" id="CHEBI:61717"/>
        <label>1</label>
    </ligand>
    <ligandPart>
        <name>Fe</name>
        <dbReference type="ChEBI" id="CHEBI:18248"/>
    </ligandPart>
</feature>
<dbReference type="GO" id="GO:0009055">
    <property type="term" value="F:electron transfer activity"/>
    <property type="evidence" value="ECO:0007669"/>
    <property type="project" value="InterPro"/>
</dbReference>
<keyword evidence="1" id="KW-0813">Transport</keyword>
<dbReference type="NCBIfam" id="NF045722">
    <property type="entry name" value="c3_cytochr_TmcA"/>
    <property type="match status" value="1"/>
</dbReference>
<keyword evidence="2 6" id="KW-0349">Heme</keyword>
<feature type="binding site" description="axial binding residue" evidence="6">
    <location>
        <position position="66"/>
    </location>
    <ligand>
        <name>heme c</name>
        <dbReference type="ChEBI" id="CHEBI:61717"/>
        <label>1</label>
    </ligand>
    <ligandPart>
        <name>Fe</name>
        <dbReference type="ChEBI" id="CHEBI:18248"/>
    </ligandPart>
</feature>
<sequence length="133" mass="14673">MQKTHVRQTLAFIAVVAALLVVYLAPAALSQDDMTMVPVDAFGVLQRPQVAFDHDDHNEKAMLDDCGVCHHGRTDDGKMDMEYSSEGESCESCHPVKPEGGETPLMRAYHRQCITCHMDEAKGPVTCGECHQK</sequence>
<evidence type="ECO:0000256" key="1">
    <source>
        <dbReference type="ARBA" id="ARBA00022448"/>
    </source>
</evidence>
<dbReference type="InterPro" id="IPR002322">
    <property type="entry name" value="Cyt_c_III"/>
</dbReference>
<evidence type="ECO:0000256" key="3">
    <source>
        <dbReference type="ARBA" id="ARBA00022723"/>
    </source>
</evidence>
<dbReference type="PRINTS" id="PR00609">
    <property type="entry name" value="CYTOCHROMEC3"/>
</dbReference>
<evidence type="ECO:0000259" key="7">
    <source>
        <dbReference type="Pfam" id="PF02085"/>
    </source>
</evidence>
<evidence type="ECO:0000313" key="8">
    <source>
        <dbReference type="EMBL" id="MUM76388.1"/>
    </source>
</evidence>
<feature type="binding site" description="axial binding residue" evidence="6">
    <location>
        <position position="69"/>
    </location>
    <ligand>
        <name>heme c</name>
        <dbReference type="ChEBI" id="CHEBI:61717"/>
        <label>2</label>
    </ligand>
    <ligandPart>
        <name>Fe</name>
        <dbReference type="ChEBI" id="CHEBI:18248"/>
    </ligandPart>
</feature>
<organism evidence="8 9">
    <name type="scientific">Pseudodesulfovibrio alkaliphilus</name>
    <dbReference type="NCBI Taxonomy" id="2661613"/>
    <lineage>
        <taxon>Bacteria</taxon>
        <taxon>Pseudomonadati</taxon>
        <taxon>Thermodesulfobacteriota</taxon>
        <taxon>Desulfovibrionia</taxon>
        <taxon>Desulfovibrionales</taxon>
        <taxon>Desulfovibrionaceae</taxon>
    </lineage>
</organism>
<proteinExistence type="predicted"/>
<feature type="domain" description="Class III cytochrome C" evidence="7">
    <location>
        <begin position="34"/>
        <end position="131"/>
    </location>
</feature>
<feature type="binding site" description="axial binding residue" evidence="6">
    <location>
        <position position="116"/>
    </location>
    <ligand>
        <name>heme c</name>
        <dbReference type="ChEBI" id="CHEBI:61717"/>
        <label>1</label>
    </ligand>
    <ligandPart>
        <name>Fe</name>
        <dbReference type="ChEBI" id="CHEBI:18248"/>
    </ligandPart>
</feature>
<feature type="binding site" description="axial binding residue" evidence="6">
    <location>
        <position position="113"/>
    </location>
    <ligand>
        <name>heme c</name>
        <dbReference type="ChEBI" id="CHEBI:61717"/>
        <label>1</label>
    </ligand>
    <ligandPart>
        <name>Fe</name>
        <dbReference type="ChEBI" id="CHEBI:18248"/>
    </ligandPart>
</feature>
<evidence type="ECO:0000256" key="4">
    <source>
        <dbReference type="ARBA" id="ARBA00022982"/>
    </source>
</evidence>
<feature type="binding site" description="axial binding residue" evidence="6">
    <location>
        <position position="54"/>
    </location>
    <ligand>
        <name>heme c</name>
        <dbReference type="ChEBI" id="CHEBI:61717"/>
        <label>3</label>
    </ligand>
    <ligandPart>
        <name>Fe</name>
        <dbReference type="ChEBI" id="CHEBI:18248"/>
    </ligandPart>
</feature>